<dbReference type="Pfam" id="PF15937">
    <property type="entry name" value="PrlF_antitoxin"/>
    <property type="match status" value="1"/>
</dbReference>
<evidence type="ECO:0000313" key="2">
    <source>
        <dbReference type="EMBL" id="PWS38949.1"/>
    </source>
</evidence>
<dbReference type="OrthoDB" id="9809003at2"/>
<reference evidence="3" key="1">
    <citation type="submission" date="2018-05" db="EMBL/GenBank/DDBJ databases">
        <authorList>
            <person name="Du Z."/>
            <person name="Wang X."/>
        </authorList>
    </citation>
    <scope>NUCLEOTIDE SEQUENCE [LARGE SCALE GENOMIC DNA]</scope>
    <source>
        <strain evidence="3">CQN31</strain>
    </source>
</reference>
<dbReference type="GO" id="GO:0001558">
    <property type="term" value="P:regulation of cell growth"/>
    <property type="evidence" value="ECO:0007669"/>
    <property type="project" value="InterPro"/>
</dbReference>
<comment type="caution">
    <text evidence="2">The sequence shown here is derived from an EMBL/GenBank/DDBJ whole genome shotgun (WGS) entry which is preliminary data.</text>
</comment>
<evidence type="ECO:0000313" key="3">
    <source>
        <dbReference type="Proteomes" id="UP000245765"/>
    </source>
</evidence>
<name>A0A317FLW8_9PROT</name>
<sequence>MATPRSNAPARSPRTSSRKAGVSFTGSMGRAGNSRAFRIEAAFFKAAPEFAAAEKKVRVDLIGPGKALVSVDVEPEAGEDPVIGAWLSFLARDMRDNPQRMTSLSETEATALEALVRGVKVRDDETIPDDVTF</sequence>
<dbReference type="InterPro" id="IPR031848">
    <property type="entry name" value="PrlF_antitoxin"/>
</dbReference>
<dbReference type="AlphaFoldDB" id="A0A317FLW8"/>
<accession>A0A317FLW8</accession>
<dbReference type="Proteomes" id="UP000245765">
    <property type="component" value="Unassembled WGS sequence"/>
</dbReference>
<gene>
    <name evidence="2" type="ORF">DFH01_06805</name>
</gene>
<dbReference type="GO" id="GO:0003700">
    <property type="term" value="F:DNA-binding transcription factor activity"/>
    <property type="evidence" value="ECO:0007669"/>
    <property type="project" value="InterPro"/>
</dbReference>
<evidence type="ECO:0000256" key="1">
    <source>
        <dbReference type="SAM" id="MobiDB-lite"/>
    </source>
</evidence>
<organism evidence="2 3">
    <name type="scientific">Falsiroseomonas bella</name>
    <dbReference type="NCBI Taxonomy" id="2184016"/>
    <lineage>
        <taxon>Bacteria</taxon>
        <taxon>Pseudomonadati</taxon>
        <taxon>Pseudomonadota</taxon>
        <taxon>Alphaproteobacteria</taxon>
        <taxon>Acetobacterales</taxon>
        <taxon>Roseomonadaceae</taxon>
        <taxon>Falsiroseomonas</taxon>
    </lineage>
</organism>
<feature type="region of interest" description="Disordered" evidence="1">
    <location>
        <begin position="1"/>
        <end position="30"/>
    </location>
</feature>
<dbReference type="EMBL" id="QGNA01000001">
    <property type="protein sequence ID" value="PWS38949.1"/>
    <property type="molecule type" value="Genomic_DNA"/>
</dbReference>
<dbReference type="RefSeq" id="WP_109869570.1">
    <property type="nucleotide sequence ID" value="NZ_QGNA01000001.1"/>
</dbReference>
<dbReference type="GO" id="GO:0097351">
    <property type="term" value="F:toxin sequestering activity"/>
    <property type="evidence" value="ECO:0007669"/>
    <property type="project" value="InterPro"/>
</dbReference>
<proteinExistence type="predicted"/>
<keyword evidence="3" id="KW-1185">Reference proteome</keyword>
<protein>
    <submittedName>
        <fullName evidence="2">Uncharacterized protein</fullName>
    </submittedName>
</protein>